<name>A0ABP1QMH5_9HEXA</name>
<comment type="caution">
    <text evidence="1">The sequence shown here is derived from an EMBL/GenBank/DDBJ whole genome shotgun (WGS) entry which is preliminary data.</text>
</comment>
<accession>A0ABP1QMH5</accession>
<protein>
    <submittedName>
        <fullName evidence="1">Uncharacterized protein</fullName>
    </submittedName>
</protein>
<organism evidence="1 2">
    <name type="scientific">Orchesella dallaii</name>
    <dbReference type="NCBI Taxonomy" id="48710"/>
    <lineage>
        <taxon>Eukaryota</taxon>
        <taxon>Metazoa</taxon>
        <taxon>Ecdysozoa</taxon>
        <taxon>Arthropoda</taxon>
        <taxon>Hexapoda</taxon>
        <taxon>Collembola</taxon>
        <taxon>Entomobryomorpha</taxon>
        <taxon>Entomobryoidea</taxon>
        <taxon>Orchesellidae</taxon>
        <taxon>Orchesellinae</taxon>
        <taxon>Orchesella</taxon>
    </lineage>
</organism>
<gene>
    <name evidence="1" type="ORF">ODALV1_LOCUS13017</name>
</gene>
<proteinExistence type="predicted"/>
<sequence>MPNDKNENDMFKKKTMVQIRNCYHLYHLHFPYDTHLVHPVAPVGNYFLQLDLQRCGSPCCYLLAPGMRHLHAEILPPSEKLHLHRVTFYQGNSQTLNR</sequence>
<evidence type="ECO:0000313" key="2">
    <source>
        <dbReference type="Proteomes" id="UP001642540"/>
    </source>
</evidence>
<keyword evidence="2" id="KW-1185">Reference proteome</keyword>
<dbReference type="Proteomes" id="UP001642540">
    <property type="component" value="Unassembled WGS sequence"/>
</dbReference>
<dbReference type="EMBL" id="CAXLJM020000040">
    <property type="protein sequence ID" value="CAL8108547.1"/>
    <property type="molecule type" value="Genomic_DNA"/>
</dbReference>
<reference evidence="1 2" key="1">
    <citation type="submission" date="2024-08" db="EMBL/GenBank/DDBJ databases">
        <authorList>
            <person name="Cucini C."/>
            <person name="Frati F."/>
        </authorList>
    </citation>
    <scope>NUCLEOTIDE SEQUENCE [LARGE SCALE GENOMIC DNA]</scope>
</reference>
<evidence type="ECO:0000313" key="1">
    <source>
        <dbReference type="EMBL" id="CAL8108547.1"/>
    </source>
</evidence>